<feature type="domain" description="Conserved hypothetical protein CHP02391" evidence="1">
    <location>
        <begin position="174"/>
        <end position="250"/>
    </location>
</feature>
<dbReference type="PATRIC" id="fig|1341683.3.peg.1911"/>
<comment type="caution">
    <text evidence="2">The sequence shown here is derived from an EMBL/GenBank/DDBJ whole genome shotgun (WGS) entry which is preliminary data.</text>
</comment>
<reference evidence="2 3" key="1">
    <citation type="submission" date="2013-10" db="EMBL/GenBank/DDBJ databases">
        <title>The Genome Sequence of Acinetobacter brisouii CIP 110357.</title>
        <authorList>
            <consortium name="The Broad Institute Genomics Platform"/>
            <consortium name="The Broad Institute Genome Sequencing Center for Infectious Disease"/>
            <person name="Cerqueira G."/>
            <person name="Feldgarden M."/>
            <person name="Courvalin P."/>
            <person name="Grillot-Courvalin C."/>
            <person name="Clermont D."/>
            <person name="Rocha E."/>
            <person name="Yoon E.-J."/>
            <person name="Nemec A."/>
            <person name="Young S.K."/>
            <person name="Zeng Q."/>
            <person name="Gargeya S."/>
            <person name="Fitzgerald M."/>
            <person name="Abouelleil A."/>
            <person name="Alvarado L."/>
            <person name="Berlin A.M."/>
            <person name="Chapman S.B."/>
            <person name="Gainer-Dewar J."/>
            <person name="Goldberg J."/>
            <person name="Gnerre S."/>
            <person name="Griggs A."/>
            <person name="Gujja S."/>
            <person name="Hansen M."/>
            <person name="Howarth C."/>
            <person name="Imamovic A."/>
            <person name="Ireland A."/>
            <person name="Larimer J."/>
            <person name="McCowan C."/>
            <person name="Murphy C."/>
            <person name="Pearson M."/>
            <person name="Poon T.W."/>
            <person name="Priest M."/>
            <person name="Roberts A."/>
            <person name="Saif S."/>
            <person name="Shea T."/>
            <person name="Sykes S."/>
            <person name="Wortman J."/>
            <person name="Nusbaum C."/>
            <person name="Birren B."/>
        </authorList>
    </citation>
    <scope>NUCLEOTIDE SEQUENCE [LARGE SCALE GENOMIC DNA]</scope>
    <source>
        <strain evidence="2 3">CIP 110357</strain>
    </source>
</reference>
<dbReference type="AlphaFoldDB" id="V2URY9"/>
<dbReference type="Proteomes" id="UP000018418">
    <property type="component" value="Unassembled WGS sequence"/>
</dbReference>
<dbReference type="OrthoDB" id="9811053at2"/>
<gene>
    <name evidence="2" type="ORF">P255_01925</name>
</gene>
<evidence type="ECO:0000313" key="3">
    <source>
        <dbReference type="Proteomes" id="UP000018418"/>
    </source>
</evidence>
<dbReference type="InterPro" id="IPR012654">
    <property type="entry name" value="CHP02391"/>
</dbReference>
<name>V2URY9_9GAMM</name>
<dbReference type="RefSeq" id="WP_004899888.1">
    <property type="nucleotide sequence ID" value="NZ_BBTI01000002.1"/>
</dbReference>
<keyword evidence="3" id="KW-1185">Reference proteome</keyword>
<dbReference type="Pfam" id="PF09509">
    <property type="entry name" value="Hypoth_Ymh"/>
    <property type="match status" value="1"/>
</dbReference>
<sequence length="279" mass="32238">MLLRNENFYHIEYLGEKGITQRCLVSLGNLIQTNPNLTYALLLTNNQSHALIIKDIFESYFVIRSGFASGYSGEGAKGLATALSLLEKHQIETEEILVSSKILNKLNHSSLSDVNIDSLFSQEIIRPIRLHDYIYPFRTEVSEVYNPKRYYPLELPYSIIDDRIFDLALLFKQDPDSALLKAYKRLEDIVRTRTGINVNSSRLFSQALLPPKGCLTWDLPDNSEIDGRANLFINTYKAFRNARAHREKDENFIHQYREFLLINELYLLESEAIPLKTEQ</sequence>
<dbReference type="HOGENOM" id="CLU_996153_0_0_6"/>
<evidence type="ECO:0000313" key="2">
    <source>
        <dbReference type="EMBL" id="ESK51410.1"/>
    </source>
</evidence>
<dbReference type="EMBL" id="AYEU01000006">
    <property type="protein sequence ID" value="ESK51410.1"/>
    <property type="molecule type" value="Genomic_DNA"/>
</dbReference>
<accession>V2URY9</accession>
<organism evidence="2 3">
    <name type="scientific">Acinetobacter brisouii CIP 110357</name>
    <dbReference type="NCBI Taxonomy" id="1341683"/>
    <lineage>
        <taxon>Bacteria</taxon>
        <taxon>Pseudomonadati</taxon>
        <taxon>Pseudomonadota</taxon>
        <taxon>Gammaproteobacteria</taxon>
        <taxon>Moraxellales</taxon>
        <taxon>Moraxellaceae</taxon>
        <taxon>Acinetobacter</taxon>
    </lineage>
</organism>
<protein>
    <recommendedName>
        <fullName evidence="1">Conserved hypothetical protein CHP02391 domain-containing protein</fullName>
    </recommendedName>
</protein>
<proteinExistence type="predicted"/>
<evidence type="ECO:0000259" key="1">
    <source>
        <dbReference type="Pfam" id="PF09509"/>
    </source>
</evidence>